<dbReference type="PANTHER" id="PTHR34353:SF2">
    <property type="entry name" value="CRISPR-ASSOCIATED ENDONUCLEASE CAS1 1"/>
    <property type="match status" value="1"/>
</dbReference>
<dbReference type="EC" id="3.1.-.-" evidence="10"/>
<evidence type="ECO:0000256" key="7">
    <source>
        <dbReference type="ARBA" id="ARBA00023125"/>
    </source>
</evidence>
<feature type="binding site" evidence="10">
    <location>
        <position position="243"/>
    </location>
    <ligand>
        <name>Mn(2+)</name>
        <dbReference type="ChEBI" id="CHEBI:29035"/>
    </ligand>
</feature>
<dbReference type="PANTHER" id="PTHR34353">
    <property type="entry name" value="CRISPR-ASSOCIATED ENDONUCLEASE CAS1 1"/>
    <property type="match status" value="1"/>
</dbReference>
<evidence type="ECO:0000256" key="4">
    <source>
        <dbReference type="ARBA" id="ARBA00022801"/>
    </source>
</evidence>
<dbReference type="InterPro" id="IPR050646">
    <property type="entry name" value="Cas1"/>
</dbReference>
<gene>
    <name evidence="10 11" type="primary">cas1</name>
    <name evidence="11" type="ORF">E6Q80_06000</name>
</gene>
<keyword evidence="4 10" id="KW-0378">Hydrolase</keyword>
<evidence type="ECO:0000313" key="12">
    <source>
        <dbReference type="Proteomes" id="UP000321192"/>
    </source>
</evidence>
<proteinExistence type="inferred from homology"/>
<comment type="caution">
    <text evidence="11">The sequence shown here is derived from an EMBL/GenBank/DDBJ whole genome shotgun (WGS) entry which is preliminary data.</text>
</comment>
<evidence type="ECO:0000256" key="1">
    <source>
        <dbReference type="ARBA" id="ARBA00022722"/>
    </source>
</evidence>
<dbReference type="GO" id="GO:0051607">
    <property type="term" value="P:defense response to virus"/>
    <property type="evidence" value="ECO:0007669"/>
    <property type="project" value="UniProtKB-UniRule"/>
</dbReference>
<evidence type="ECO:0000256" key="9">
    <source>
        <dbReference type="ARBA" id="ARBA00038592"/>
    </source>
</evidence>
<dbReference type="EMBL" id="SSFD01000082">
    <property type="protein sequence ID" value="TXH87726.1"/>
    <property type="molecule type" value="Genomic_DNA"/>
</dbReference>
<comment type="similarity">
    <text evidence="10">Belongs to the CRISPR-associated endonuclease Cas1 family.</text>
</comment>
<dbReference type="Gene3D" id="1.20.120.920">
    <property type="entry name" value="CRISPR-associated endonuclease Cas1, C-terminal domain"/>
    <property type="match status" value="1"/>
</dbReference>
<dbReference type="GO" id="GO:0016787">
    <property type="term" value="F:hydrolase activity"/>
    <property type="evidence" value="ECO:0007669"/>
    <property type="project" value="UniProtKB-KW"/>
</dbReference>
<comment type="subunit">
    <text evidence="9 10">Homodimer, forms a heterotetramer with a Cas2 homodimer.</text>
</comment>
<dbReference type="GO" id="GO:0043571">
    <property type="term" value="P:maintenance of CRISPR repeat elements"/>
    <property type="evidence" value="ECO:0007669"/>
    <property type="project" value="UniProtKB-UniRule"/>
</dbReference>
<keyword evidence="5 10" id="KW-0460">Magnesium</keyword>
<keyword evidence="8 10" id="KW-0464">Manganese</keyword>
<dbReference type="InterPro" id="IPR042206">
    <property type="entry name" value="CRISPR-assoc_Cas1_C"/>
</dbReference>
<keyword evidence="3 10" id="KW-0255">Endonuclease</keyword>
<keyword evidence="2 10" id="KW-0479">Metal-binding</keyword>
<organism evidence="11 12">
    <name type="scientific">Thauera aminoaromatica</name>
    <dbReference type="NCBI Taxonomy" id="164330"/>
    <lineage>
        <taxon>Bacteria</taxon>
        <taxon>Pseudomonadati</taxon>
        <taxon>Pseudomonadota</taxon>
        <taxon>Betaproteobacteria</taxon>
        <taxon>Rhodocyclales</taxon>
        <taxon>Zoogloeaceae</taxon>
        <taxon>Thauera</taxon>
    </lineage>
</organism>
<keyword evidence="7 10" id="KW-0238">DNA-binding</keyword>
<name>A0A5C7SXD3_THASP</name>
<feature type="binding site" evidence="10">
    <location>
        <position position="228"/>
    </location>
    <ligand>
        <name>Mn(2+)</name>
        <dbReference type="ChEBI" id="CHEBI:29035"/>
    </ligand>
</feature>
<accession>A0A5C7SXD3</accession>
<evidence type="ECO:0000256" key="5">
    <source>
        <dbReference type="ARBA" id="ARBA00022842"/>
    </source>
</evidence>
<dbReference type="NCBIfam" id="TIGR00287">
    <property type="entry name" value="cas1"/>
    <property type="match status" value="1"/>
</dbReference>
<dbReference type="InterPro" id="IPR002729">
    <property type="entry name" value="CRISPR-assoc_Cas1"/>
</dbReference>
<evidence type="ECO:0000256" key="10">
    <source>
        <dbReference type="HAMAP-Rule" id="MF_01470"/>
    </source>
</evidence>
<evidence type="ECO:0000256" key="6">
    <source>
        <dbReference type="ARBA" id="ARBA00023118"/>
    </source>
</evidence>
<dbReference type="RefSeq" id="WP_138860799.1">
    <property type="nucleotide sequence ID" value="NZ_JAYRXT010000610.1"/>
</dbReference>
<protein>
    <recommendedName>
        <fullName evidence="10">CRISPR-associated endonuclease Cas1</fullName>
        <ecNumber evidence="10">3.1.-.-</ecNumber>
    </recommendedName>
</protein>
<evidence type="ECO:0000313" key="11">
    <source>
        <dbReference type="EMBL" id="TXH87726.1"/>
    </source>
</evidence>
<evidence type="ECO:0000256" key="8">
    <source>
        <dbReference type="ARBA" id="ARBA00023211"/>
    </source>
</evidence>
<dbReference type="HAMAP" id="MF_01470">
    <property type="entry name" value="Cas1"/>
    <property type="match status" value="1"/>
</dbReference>
<sequence>MATLLLDRADLEVRFADGALALYENGTRSQTVPLRLLDRVVIQGARTRLDSTVLLKLAEAGAAILLQSPRMSRRVAIVLGPAHNDAAIRLAQTRQVLDAEFCDAWSRKLVRSKLRHQLRLLDTAMAQRPDRRKPLFDARGGVADALATVVAEPAGSARLRGLEGAAARAYFHGLTALFAPELAFTGRNRRPPRDPVNACLSLGYTLLHFEAVRSAHAAGLDPLLGFYHRPAFGRESLACDLIEPLRPTVDAWVWRQFSTGQLRAEHFTDDRGACLLGKTGRGHFYAGWERAARFPRRWLRLACARLARGMAREGKQWLEEAEDPDLF</sequence>
<dbReference type="CDD" id="cd09634">
    <property type="entry name" value="Cas1_I-II-III"/>
    <property type="match status" value="1"/>
</dbReference>
<evidence type="ECO:0000256" key="3">
    <source>
        <dbReference type="ARBA" id="ARBA00022759"/>
    </source>
</evidence>
<dbReference type="AlphaFoldDB" id="A0A5C7SXD3"/>
<dbReference type="GO" id="GO:0046872">
    <property type="term" value="F:metal ion binding"/>
    <property type="evidence" value="ECO:0007669"/>
    <property type="project" value="UniProtKB-UniRule"/>
</dbReference>
<feature type="binding site" evidence="10">
    <location>
        <position position="163"/>
    </location>
    <ligand>
        <name>Mn(2+)</name>
        <dbReference type="ChEBI" id="CHEBI:29035"/>
    </ligand>
</feature>
<keyword evidence="1 10" id="KW-0540">Nuclease</keyword>
<reference evidence="11 12" key="1">
    <citation type="submission" date="2018-09" db="EMBL/GenBank/DDBJ databases">
        <title>Metagenome Assembled Genomes from an Advanced Water Purification Facility.</title>
        <authorList>
            <person name="Stamps B.W."/>
            <person name="Spear J.R."/>
        </authorList>
    </citation>
    <scope>NUCLEOTIDE SEQUENCE [LARGE SCALE GENOMIC DNA]</scope>
    <source>
        <strain evidence="11">Bin_27_1</strain>
    </source>
</reference>
<dbReference type="Pfam" id="PF01867">
    <property type="entry name" value="Cas_Cas1"/>
    <property type="match status" value="1"/>
</dbReference>
<evidence type="ECO:0000256" key="2">
    <source>
        <dbReference type="ARBA" id="ARBA00022723"/>
    </source>
</evidence>
<dbReference type="GO" id="GO:0004519">
    <property type="term" value="F:endonuclease activity"/>
    <property type="evidence" value="ECO:0007669"/>
    <property type="project" value="UniProtKB-UniRule"/>
</dbReference>
<dbReference type="GO" id="GO:0003677">
    <property type="term" value="F:DNA binding"/>
    <property type="evidence" value="ECO:0007669"/>
    <property type="project" value="UniProtKB-KW"/>
</dbReference>
<dbReference type="Proteomes" id="UP000321192">
    <property type="component" value="Unassembled WGS sequence"/>
</dbReference>
<comment type="cofactor">
    <cofactor evidence="10">
        <name>Mg(2+)</name>
        <dbReference type="ChEBI" id="CHEBI:18420"/>
    </cofactor>
    <cofactor evidence="10">
        <name>Mn(2+)</name>
        <dbReference type="ChEBI" id="CHEBI:29035"/>
    </cofactor>
</comment>
<keyword evidence="6 10" id="KW-0051">Antiviral defense</keyword>
<comment type="function">
    <text evidence="10">CRISPR (clustered regularly interspaced short palindromic repeat), is an adaptive immune system that provides protection against mobile genetic elements (viruses, transposable elements and conjugative plasmids). CRISPR clusters contain spacers, sequences complementary to antecedent mobile elements, and target invading nucleic acids. CRISPR clusters are transcribed and processed into CRISPR RNA (crRNA). Acts as a dsDNA endonuclease. Involved in the integration of spacer DNA into the CRISPR cassette.</text>
</comment>